<comment type="caution">
    <text evidence="1">The sequence shown here is derived from an EMBL/GenBank/DDBJ whole genome shotgun (WGS) entry which is preliminary data.</text>
</comment>
<dbReference type="Proteomes" id="UP000062998">
    <property type="component" value="Unassembled WGS sequence"/>
</dbReference>
<dbReference type="EMBL" id="LPIX01000092">
    <property type="protein sequence ID" value="KWD96389.1"/>
    <property type="molecule type" value="Genomic_DNA"/>
</dbReference>
<evidence type="ECO:0000313" key="1">
    <source>
        <dbReference type="EMBL" id="KWD96389.1"/>
    </source>
</evidence>
<protein>
    <submittedName>
        <fullName evidence="1">Uncharacterized protein</fullName>
    </submittedName>
</protein>
<gene>
    <name evidence="1" type="ORF">WL73_23350</name>
</gene>
<organism evidence="1 2">
    <name type="scientific">Burkholderia ubonensis</name>
    <dbReference type="NCBI Taxonomy" id="101571"/>
    <lineage>
        <taxon>Bacteria</taxon>
        <taxon>Pseudomonadati</taxon>
        <taxon>Pseudomonadota</taxon>
        <taxon>Betaproteobacteria</taxon>
        <taxon>Burkholderiales</taxon>
        <taxon>Burkholderiaceae</taxon>
        <taxon>Burkholderia</taxon>
        <taxon>Burkholderia cepacia complex</taxon>
    </lineage>
</organism>
<reference evidence="1 2" key="1">
    <citation type="submission" date="2015-11" db="EMBL/GenBank/DDBJ databases">
        <title>Expanding the genomic diversity of Burkholderia species for the development of highly accurate diagnostics.</title>
        <authorList>
            <person name="Sahl J."/>
            <person name="Keim P."/>
            <person name="Wagner D."/>
        </authorList>
    </citation>
    <scope>NUCLEOTIDE SEQUENCE [LARGE SCALE GENOMIC DNA]</scope>
    <source>
        <strain evidence="1 2">MSMB2167WGS</strain>
    </source>
</reference>
<dbReference type="AlphaFoldDB" id="A0A107FMV5"/>
<name>A0A107FMV5_9BURK</name>
<sequence length="71" mass="8368">MQWLLLTRPDLWMHFGRHVVGLVLRSQAFGEGLQMSGQLSDFCMEPELAKDCLVPKAFRLRLGRHQCNWRR</sequence>
<proteinExistence type="predicted"/>
<accession>A0A107FMV5</accession>
<evidence type="ECO:0000313" key="2">
    <source>
        <dbReference type="Proteomes" id="UP000062998"/>
    </source>
</evidence>